<dbReference type="PANTHER" id="PTHR47843:SF2">
    <property type="entry name" value="BTB DOMAIN-CONTAINING PROTEIN"/>
    <property type="match status" value="1"/>
</dbReference>
<dbReference type="PANTHER" id="PTHR47843">
    <property type="entry name" value="BTB DOMAIN-CONTAINING PROTEIN-RELATED"/>
    <property type="match status" value="1"/>
</dbReference>
<organism evidence="2 3">
    <name type="scientific">Elasticomyces elasticus</name>
    <dbReference type="NCBI Taxonomy" id="574655"/>
    <lineage>
        <taxon>Eukaryota</taxon>
        <taxon>Fungi</taxon>
        <taxon>Dikarya</taxon>
        <taxon>Ascomycota</taxon>
        <taxon>Pezizomycotina</taxon>
        <taxon>Dothideomycetes</taxon>
        <taxon>Dothideomycetidae</taxon>
        <taxon>Mycosphaerellales</taxon>
        <taxon>Teratosphaeriaceae</taxon>
        <taxon>Elasticomyces</taxon>
    </lineage>
</organism>
<protein>
    <submittedName>
        <fullName evidence="2">Ankyrin repeat and BTB/POZ domain-containing protein 1</fullName>
    </submittedName>
</protein>
<reference evidence="2" key="1">
    <citation type="submission" date="2023-08" db="EMBL/GenBank/DDBJ databases">
        <title>Black Yeasts Isolated from many extreme environments.</title>
        <authorList>
            <person name="Coleine C."/>
            <person name="Stajich J.E."/>
            <person name="Selbmann L."/>
        </authorList>
    </citation>
    <scope>NUCLEOTIDE SEQUENCE</scope>
    <source>
        <strain evidence="2">CCFEE 5810</strain>
    </source>
</reference>
<feature type="compositionally biased region" description="Basic and acidic residues" evidence="1">
    <location>
        <begin position="254"/>
        <end position="266"/>
    </location>
</feature>
<evidence type="ECO:0000313" key="2">
    <source>
        <dbReference type="EMBL" id="KAK5692163.1"/>
    </source>
</evidence>
<dbReference type="EMBL" id="JAVRQU010000020">
    <property type="protein sequence ID" value="KAK5692163.1"/>
    <property type="molecule type" value="Genomic_DNA"/>
</dbReference>
<evidence type="ECO:0000256" key="1">
    <source>
        <dbReference type="SAM" id="MobiDB-lite"/>
    </source>
</evidence>
<name>A0AAN7VXJ3_9PEZI</name>
<dbReference type="Proteomes" id="UP001310594">
    <property type="component" value="Unassembled WGS sequence"/>
</dbReference>
<dbReference type="Gene3D" id="3.30.710.10">
    <property type="entry name" value="Potassium Channel Kv1.1, Chain A"/>
    <property type="match status" value="1"/>
</dbReference>
<feature type="compositionally biased region" description="Basic residues" evidence="1">
    <location>
        <begin position="284"/>
        <end position="293"/>
    </location>
</feature>
<proteinExistence type="predicted"/>
<evidence type="ECO:0000313" key="3">
    <source>
        <dbReference type="Proteomes" id="UP001310594"/>
    </source>
</evidence>
<gene>
    <name evidence="2" type="primary">ABTB1_3</name>
    <name evidence="2" type="ORF">LTR97_011337</name>
</gene>
<feature type="region of interest" description="Disordered" evidence="1">
    <location>
        <begin position="240"/>
        <end position="293"/>
    </location>
</feature>
<sequence length="293" mass="33023">MSAAAPKQGPPQAASQITTPARVLPDYANIFTVLAGPERAPFLVHKDRLCRDSDFFVKACSRTWQKDEKKEVPVEGVSAAIMALYIHWKYEHRIDLDLVPDPRAEKPVTLAQWILDEQKLEHEISQLIRLYVAGDMLLDNRVMNEVIDELAIRSERMNDESCMFVDTEHIPYVWERTGAESGLRTFILESCAARANLDPSDKESYPSDFFVELACRQMELRDCMSAEYNPTVSGRCQYHEHHGPGAHAARQQCAKRERSLQSRADAKQPGAINAAAGRSEGTVPKKRKLESGQ</sequence>
<dbReference type="InterPro" id="IPR011333">
    <property type="entry name" value="SKP1/BTB/POZ_sf"/>
</dbReference>
<comment type="caution">
    <text evidence="2">The sequence shown here is derived from an EMBL/GenBank/DDBJ whole genome shotgun (WGS) entry which is preliminary data.</text>
</comment>
<accession>A0AAN7VXJ3</accession>
<dbReference type="SUPFAM" id="SSF54695">
    <property type="entry name" value="POZ domain"/>
    <property type="match status" value="1"/>
</dbReference>
<dbReference type="AlphaFoldDB" id="A0AAN7VXJ3"/>